<comment type="caution">
    <text evidence="1">The sequence shown here is derived from an EMBL/GenBank/DDBJ whole genome shotgun (WGS) entry which is preliminary data.</text>
</comment>
<dbReference type="EMBL" id="BSYO01000010">
    <property type="protein sequence ID" value="GMH11204.1"/>
    <property type="molecule type" value="Genomic_DNA"/>
</dbReference>
<protein>
    <submittedName>
        <fullName evidence="1">Uncharacterized protein</fullName>
    </submittedName>
</protein>
<accession>A0AAD3XNR6</accession>
<evidence type="ECO:0000313" key="1">
    <source>
        <dbReference type="EMBL" id="GMH11204.1"/>
    </source>
</evidence>
<gene>
    <name evidence="1" type="ORF">Nepgr_013045</name>
</gene>
<dbReference type="Proteomes" id="UP001279734">
    <property type="component" value="Unassembled WGS sequence"/>
</dbReference>
<proteinExistence type="predicted"/>
<dbReference type="AlphaFoldDB" id="A0AAD3XNR6"/>
<evidence type="ECO:0000313" key="2">
    <source>
        <dbReference type="Proteomes" id="UP001279734"/>
    </source>
</evidence>
<keyword evidence="2" id="KW-1185">Reference proteome</keyword>
<name>A0AAD3XNR6_NEPGR</name>
<sequence length="92" mass="10306">MEVGTVVPNTSGQGLVRSYVGRHHKKLPVTSAYYFFRVVALILSHSQFCLSPLFEFFSILKGICLIKCLDGAASRNMYSEERRGFAICRGKT</sequence>
<reference evidence="1" key="1">
    <citation type="submission" date="2023-05" db="EMBL/GenBank/DDBJ databases">
        <title>Nepenthes gracilis genome sequencing.</title>
        <authorList>
            <person name="Fukushima K."/>
        </authorList>
    </citation>
    <scope>NUCLEOTIDE SEQUENCE</scope>
    <source>
        <strain evidence="1">SING2019-196</strain>
    </source>
</reference>
<organism evidence="1 2">
    <name type="scientific">Nepenthes gracilis</name>
    <name type="common">Slender pitcher plant</name>
    <dbReference type="NCBI Taxonomy" id="150966"/>
    <lineage>
        <taxon>Eukaryota</taxon>
        <taxon>Viridiplantae</taxon>
        <taxon>Streptophyta</taxon>
        <taxon>Embryophyta</taxon>
        <taxon>Tracheophyta</taxon>
        <taxon>Spermatophyta</taxon>
        <taxon>Magnoliopsida</taxon>
        <taxon>eudicotyledons</taxon>
        <taxon>Gunneridae</taxon>
        <taxon>Pentapetalae</taxon>
        <taxon>Caryophyllales</taxon>
        <taxon>Nepenthaceae</taxon>
        <taxon>Nepenthes</taxon>
    </lineage>
</organism>